<evidence type="ECO:0000313" key="2">
    <source>
        <dbReference type="EMBL" id="PHT52737.1"/>
    </source>
</evidence>
<accession>A0A2G2X5I8</accession>
<dbReference type="PANTHER" id="PTHR46064:SF1">
    <property type="entry name" value="QUEUINE TRNA-RIBOSYLTRANSFERASE ACCESSORY SUBUNIT 2"/>
    <property type="match status" value="1"/>
</dbReference>
<keyword evidence="3" id="KW-1185">Reference proteome</keyword>
<reference evidence="2 3" key="1">
    <citation type="journal article" date="2017" name="Genome Biol.">
        <title>New reference genome sequences of hot pepper reveal the massive evolution of plant disease-resistance genes by retroduplication.</title>
        <authorList>
            <person name="Kim S."/>
            <person name="Park J."/>
            <person name="Yeom S.I."/>
            <person name="Kim Y.M."/>
            <person name="Seo E."/>
            <person name="Kim K.T."/>
            <person name="Kim M.S."/>
            <person name="Lee J.M."/>
            <person name="Cheong K."/>
            <person name="Shin H.S."/>
            <person name="Kim S.B."/>
            <person name="Han K."/>
            <person name="Lee J."/>
            <person name="Park M."/>
            <person name="Lee H.A."/>
            <person name="Lee H.Y."/>
            <person name="Lee Y."/>
            <person name="Oh S."/>
            <person name="Lee J.H."/>
            <person name="Choi E."/>
            <person name="Choi E."/>
            <person name="Lee S.E."/>
            <person name="Jeon J."/>
            <person name="Kim H."/>
            <person name="Choi G."/>
            <person name="Song H."/>
            <person name="Lee J."/>
            <person name="Lee S.C."/>
            <person name="Kwon J.K."/>
            <person name="Lee H.Y."/>
            <person name="Koo N."/>
            <person name="Hong Y."/>
            <person name="Kim R.W."/>
            <person name="Kang W.H."/>
            <person name="Huh J.H."/>
            <person name="Kang B.C."/>
            <person name="Yang T.J."/>
            <person name="Lee Y.H."/>
            <person name="Bennetzen J.L."/>
            <person name="Choi D."/>
        </authorList>
    </citation>
    <scope>NUCLEOTIDE SEQUENCE [LARGE SCALE GENOMIC DNA]</scope>
    <source>
        <strain evidence="3">cv. PBC81</strain>
    </source>
</reference>
<dbReference type="Gene3D" id="3.20.20.105">
    <property type="entry name" value="Queuine tRNA-ribosyltransferase-like"/>
    <property type="match status" value="1"/>
</dbReference>
<proteinExistence type="predicted"/>
<dbReference type="STRING" id="33114.A0A2G2X5I8"/>
<dbReference type="SUPFAM" id="SSF51713">
    <property type="entry name" value="tRNA-guanine transglycosylase"/>
    <property type="match status" value="1"/>
</dbReference>
<organism evidence="2 3">
    <name type="scientific">Capsicum baccatum</name>
    <name type="common">Peruvian pepper</name>
    <dbReference type="NCBI Taxonomy" id="33114"/>
    <lineage>
        <taxon>Eukaryota</taxon>
        <taxon>Viridiplantae</taxon>
        <taxon>Streptophyta</taxon>
        <taxon>Embryophyta</taxon>
        <taxon>Tracheophyta</taxon>
        <taxon>Spermatophyta</taxon>
        <taxon>Magnoliopsida</taxon>
        <taxon>eudicotyledons</taxon>
        <taxon>Gunneridae</taxon>
        <taxon>Pentapetalae</taxon>
        <taxon>asterids</taxon>
        <taxon>lamiids</taxon>
        <taxon>Solanales</taxon>
        <taxon>Solanaceae</taxon>
        <taxon>Solanoideae</taxon>
        <taxon>Capsiceae</taxon>
        <taxon>Capsicum</taxon>
    </lineage>
</organism>
<name>A0A2G2X5I8_CAPBA</name>
<dbReference type="InterPro" id="IPR036511">
    <property type="entry name" value="TGT-like_sf"/>
</dbReference>
<feature type="domain" description="tRNA-guanine(15) transglycosylase-like" evidence="1">
    <location>
        <begin position="54"/>
        <end position="132"/>
    </location>
</feature>
<dbReference type="PANTHER" id="PTHR46064">
    <property type="entry name" value="QUEUINE TRNA-RIBOSYLTRANSFERASE ACCESSORY SUBUNIT 2"/>
    <property type="match status" value="1"/>
</dbReference>
<dbReference type="EMBL" id="MLFT02000003">
    <property type="protein sequence ID" value="PHT52737.1"/>
    <property type="molecule type" value="Genomic_DNA"/>
</dbReference>
<gene>
    <name evidence="2" type="ORF">CQW23_07199</name>
</gene>
<dbReference type="NCBIfam" id="TIGR00449">
    <property type="entry name" value="tgt_general"/>
    <property type="match status" value="1"/>
</dbReference>
<comment type="caution">
    <text evidence="2">The sequence shown here is derived from an EMBL/GenBank/DDBJ whole genome shotgun (WGS) entry which is preliminary data.</text>
</comment>
<dbReference type="Pfam" id="PF01702">
    <property type="entry name" value="TGT"/>
    <property type="match status" value="2"/>
</dbReference>
<dbReference type="Proteomes" id="UP000224567">
    <property type="component" value="Unassembled WGS sequence"/>
</dbReference>
<evidence type="ECO:0000313" key="3">
    <source>
        <dbReference type="Proteomes" id="UP000224567"/>
    </source>
</evidence>
<reference evidence="3" key="2">
    <citation type="journal article" date="2017" name="J. Anim. Genet.">
        <title>Multiple reference genome sequences of hot pepper reveal the massive evolution of plant disease resistance genes by retroduplication.</title>
        <authorList>
            <person name="Kim S."/>
            <person name="Park J."/>
            <person name="Yeom S.-I."/>
            <person name="Kim Y.-M."/>
            <person name="Seo E."/>
            <person name="Kim K.-T."/>
            <person name="Kim M.-S."/>
            <person name="Lee J.M."/>
            <person name="Cheong K."/>
            <person name="Shin H.-S."/>
            <person name="Kim S.-B."/>
            <person name="Han K."/>
            <person name="Lee J."/>
            <person name="Park M."/>
            <person name="Lee H.-A."/>
            <person name="Lee H.-Y."/>
            <person name="Lee Y."/>
            <person name="Oh S."/>
            <person name="Lee J.H."/>
            <person name="Choi E."/>
            <person name="Choi E."/>
            <person name="Lee S.E."/>
            <person name="Jeon J."/>
            <person name="Kim H."/>
            <person name="Choi G."/>
            <person name="Song H."/>
            <person name="Lee J."/>
            <person name="Lee S.-C."/>
            <person name="Kwon J.-K."/>
            <person name="Lee H.-Y."/>
            <person name="Koo N."/>
            <person name="Hong Y."/>
            <person name="Kim R.W."/>
            <person name="Kang W.-H."/>
            <person name="Huh J.H."/>
            <person name="Kang B.-C."/>
            <person name="Yang T.-J."/>
            <person name="Lee Y.-H."/>
            <person name="Bennetzen J.L."/>
            <person name="Choi D."/>
        </authorList>
    </citation>
    <scope>NUCLEOTIDE SEQUENCE [LARGE SCALE GENOMIC DNA]</scope>
    <source>
        <strain evidence="3">cv. PBC81</strain>
    </source>
</reference>
<feature type="domain" description="tRNA-guanine(15) transglycosylase-like" evidence="1">
    <location>
        <begin position="153"/>
        <end position="232"/>
    </location>
</feature>
<dbReference type="InterPro" id="IPR002616">
    <property type="entry name" value="tRNA_ribo_trans-like"/>
</dbReference>
<dbReference type="OrthoDB" id="1262085at2759"/>
<protein>
    <recommendedName>
        <fullName evidence="1">tRNA-guanine(15) transglycosylase-like domain-containing protein</fullName>
    </recommendedName>
</protein>
<dbReference type="GO" id="GO:0006400">
    <property type="term" value="P:tRNA modification"/>
    <property type="evidence" value="ECO:0007669"/>
    <property type="project" value="InterPro"/>
</dbReference>
<dbReference type="InterPro" id="IPR050852">
    <property type="entry name" value="Queuine_tRNA-ribosyltrfase"/>
</dbReference>
<evidence type="ECO:0000259" key="1">
    <source>
        <dbReference type="Pfam" id="PF01702"/>
    </source>
</evidence>
<dbReference type="AlphaFoldDB" id="A0A2G2X5I8"/>
<sequence length="251" mass="28772">MAYQFLSKGSLSKHLCPRSTARENSRWSMVNAGMEFSAQKNLNDWEVDTFVELYRILEEFKDGAVFGSVVGGSRVEQRRRCAQEVARRNVEGFWIGGFGLGESMEERNPLLRAVVDSLPEEKPRLISGLGLPGKSDIMNASVTHSLLRTHRKIFAYRCMKDISPIVDDCKCYTCQNHTKAYINHLLNVHEMLAHILLEIHNTHHFLGFFRSIREAIQEGKFEQFRQKFIGSRHEHLFSAALSDQLDISVQD</sequence>